<feature type="region of interest" description="Disordered" evidence="1">
    <location>
        <begin position="1"/>
        <end position="129"/>
    </location>
</feature>
<reference evidence="2 3" key="1">
    <citation type="submission" date="2024-01" db="EMBL/GenBank/DDBJ databases">
        <title>The genomes of 5 underutilized Papilionoideae crops provide insights into root nodulation and disease resistanc.</title>
        <authorList>
            <person name="Yuan L."/>
        </authorList>
    </citation>
    <scope>NUCLEOTIDE SEQUENCE [LARGE SCALE GENOMIC DNA]</scope>
    <source>
        <strain evidence="2">ZHUSHIDOU_FW_LH</strain>
        <tissue evidence="2">Leaf</tissue>
    </source>
</reference>
<proteinExistence type="predicted"/>
<name>A0AAN9F0L0_CROPI</name>
<feature type="compositionally biased region" description="Low complexity" evidence="1">
    <location>
        <begin position="57"/>
        <end position="75"/>
    </location>
</feature>
<feature type="compositionally biased region" description="Polar residues" evidence="1">
    <location>
        <begin position="113"/>
        <end position="123"/>
    </location>
</feature>
<sequence>MEMSKQHNSRKGGSSKAPLRTSVPNAPRPTAPTRRALTQERHTRVQSPIPPKPIPAKPVATAPTKIPTPTLPKVVHTVVNEENSSDEQPLSKRMRVADGKAKVSDLLPPHLATNDSAAGTTTDVPPVPSYSVCSFEPVPEELRERIEGTWDWDMTIFSSYRSGALVDALVLGI</sequence>
<evidence type="ECO:0000313" key="2">
    <source>
        <dbReference type="EMBL" id="KAK7267177.1"/>
    </source>
</evidence>
<accession>A0AAN9F0L0</accession>
<dbReference type="EMBL" id="JAYWIO010000004">
    <property type="protein sequence ID" value="KAK7267177.1"/>
    <property type="molecule type" value="Genomic_DNA"/>
</dbReference>
<keyword evidence="3" id="KW-1185">Reference proteome</keyword>
<organism evidence="2 3">
    <name type="scientific">Crotalaria pallida</name>
    <name type="common">Smooth rattlebox</name>
    <name type="synonym">Crotalaria striata</name>
    <dbReference type="NCBI Taxonomy" id="3830"/>
    <lineage>
        <taxon>Eukaryota</taxon>
        <taxon>Viridiplantae</taxon>
        <taxon>Streptophyta</taxon>
        <taxon>Embryophyta</taxon>
        <taxon>Tracheophyta</taxon>
        <taxon>Spermatophyta</taxon>
        <taxon>Magnoliopsida</taxon>
        <taxon>eudicotyledons</taxon>
        <taxon>Gunneridae</taxon>
        <taxon>Pentapetalae</taxon>
        <taxon>rosids</taxon>
        <taxon>fabids</taxon>
        <taxon>Fabales</taxon>
        <taxon>Fabaceae</taxon>
        <taxon>Papilionoideae</taxon>
        <taxon>50 kb inversion clade</taxon>
        <taxon>genistoids sensu lato</taxon>
        <taxon>core genistoids</taxon>
        <taxon>Crotalarieae</taxon>
        <taxon>Crotalaria</taxon>
    </lineage>
</organism>
<gene>
    <name evidence="2" type="ORF">RIF29_19842</name>
</gene>
<protein>
    <submittedName>
        <fullName evidence="2">Uncharacterized protein</fullName>
    </submittedName>
</protein>
<evidence type="ECO:0000313" key="3">
    <source>
        <dbReference type="Proteomes" id="UP001372338"/>
    </source>
</evidence>
<dbReference type="AlphaFoldDB" id="A0AAN9F0L0"/>
<dbReference type="Proteomes" id="UP001372338">
    <property type="component" value="Unassembled WGS sequence"/>
</dbReference>
<comment type="caution">
    <text evidence="2">The sequence shown here is derived from an EMBL/GenBank/DDBJ whole genome shotgun (WGS) entry which is preliminary data.</text>
</comment>
<evidence type="ECO:0000256" key="1">
    <source>
        <dbReference type="SAM" id="MobiDB-lite"/>
    </source>
</evidence>